<accession>A0A7I8XFJ1</accession>
<comment type="caution">
    <text evidence="2">The sequence shown here is derived from an EMBL/GenBank/DDBJ whole genome shotgun (WGS) entry which is preliminary data.</text>
</comment>
<keyword evidence="3" id="KW-1185">Reference proteome</keyword>
<organism evidence="2 3">
    <name type="scientific">Bursaphelenchus xylophilus</name>
    <name type="common">Pinewood nematode worm</name>
    <name type="synonym">Aphelenchoides xylophilus</name>
    <dbReference type="NCBI Taxonomy" id="6326"/>
    <lineage>
        <taxon>Eukaryota</taxon>
        <taxon>Metazoa</taxon>
        <taxon>Ecdysozoa</taxon>
        <taxon>Nematoda</taxon>
        <taxon>Chromadorea</taxon>
        <taxon>Rhabditida</taxon>
        <taxon>Tylenchina</taxon>
        <taxon>Tylenchomorpha</taxon>
        <taxon>Aphelenchoidea</taxon>
        <taxon>Aphelenchoididae</taxon>
        <taxon>Bursaphelenchus</taxon>
    </lineage>
</organism>
<evidence type="ECO:0000313" key="2">
    <source>
        <dbReference type="EMBL" id="CAD5232223.1"/>
    </source>
</evidence>
<dbReference type="AlphaFoldDB" id="A0A7I8XFJ1"/>
<evidence type="ECO:0000313" key="3">
    <source>
        <dbReference type="Proteomes" id="UP000659654"/>
    </source>
</evidence>
<dbReference type="Proteomes" id="UP000659654">
    <property type="component" value="Unassembled WGS sequence"/>
</dbReference>
<reference evidence="2" key="1">
    <citation type="submission" date="2020-09" db="EMBL/GenBank/DDBJ databases">
        <authorList>
            <person name="Kikuchi T."/>
        </authorList>
    </citation>
    <scope>NUCLEOTIDE SEQUENCE</scope>
    <source>
        <strain evidence="2">Ka4C1</strain>
    </source>
</reference>
<gene>
    <name evidence="2" type="ORF">BXYJ_LOCUS12314</name>
</gene>
<sequence length="77" mass="8897">MTEPGAIQGLVKDTIDRLRNVDRLIHGKNQNPRTSDPGIPKENRRSKTNTSPEQLIHDKENRHYQISSAKYEPKETF</sequence>
<name>A0A7I8XFJ1_BURXY</name>
<protein>
    <submittedName>
        <fullName evidence="2">(pine wood nematode) hypothetical protein</fullName>
    </submittedName>
</protein>
<feature type="region of interest" description="Disordered" evidence="1">
    <location>
        <begin position="22"/>
        <end position="77"/>
    </location>
</feature>
<dbReference type="EMBL" id="CAJFCV020000005">
    <property type="protein sequence ID" value="CAG9124312.1"/>
    <property type="molecule type" value="Genomic_DNA"/>
</dbReference>
<dbReference type="EMBL" id="CAJFDI010000005">
    <property type="protein sequence ID" value="CAD5232223.1"/>
    <property type="molecule type" value="Genomic_DNA"/>
</dbReference>
<dbReference type="Proteomes" id="UP000582659">
    <property type="component" value="Unassembled WGS sequence"/>
</dbReference>
<evidence type="ECO:0000256" key="1">
    <source>
        <dbReference type="SAM" id="MobiDB-lite"/>
    </source>
</evidence>
<proteinExistence type="predicted"/>